<dbReference type="InterPro" id="IPR013427">
    <property type="entry name" value="Haem-bd_dom_put"/>
</dbReference>
<dbReference type="InterPro" id="IPR008972">
    <property type="entry name" value="Cupredoxin"/>
</dbReference>
<dbReference type="InterPro" id="IPR016024">
    <property type="entry name" value="ARM-type_fold"/>
</dbReference>
<dbReference type="PROSITE" id="PS00196">
    <property type="entry name" value="COPPER_BLUE"/>
    <property type="match status" value="1"/>
</dbReference>
<dbReference type="CDD" id="cd04233">
    <property type="entry name" value="Auracyanin"/>
    <property type="match status" value="1"/>
</dbReference>
<dbReference type="InterPro" id="IPR004155">
    <property type="entry name" value="PBS_lyase_HEAT"/>
</dbReference>
<dbReference type="Pfam" id="PF00127">
    <property type="entry name" value="Copper-bind"/>
    <property type="match status" value="1"/>
</dbReference>
<dbReference type="SUPFAM" id="SSF49503">
    <property type="entry name" value="Cupredoxins"/>
    <property type="match status" value="1"/>
</dbReference>
<evidence type="ECO:0000256" key="4">
    <source>
        <dbReference type="ARBA" id="ARBA00022982"/>
    </source>
</evidence>
<dbReference type="KEGG" id="rul:UC8_14940"/>
<evidence type="ECO:0000256" key="7">
    <source>
        <dbReference type="PROSITE-ProRule" id="PRU00433"/>
    </source>
</evidence>
<evidence type="ECO:0000256" key="5">
    <source>
        <dbReference type="ARBA" id="ARBA00023004"/>
    </source>
</evidence>
<dbReference type="GO" id="GO:0020037">
    <property type="term" value="F:heme binding"/>
    <property type="evidence" value="ECO:0007669"/>
    <property type="project" value="InterPro"/>
</dbReference>
<dbReference type="PANTHER" id="PTHR33546">
    <property type="entry name" value="LARGE, MULTIFUNCTIONAL SECRETED PROTEIN-RELATED"/>
    <property type="match status" value="1"/>
</dbReference>
<evidence type="ECO:0000256" key="2">
    <source>
        <dbReference type="ARBA" id="ARBA00022617"/>
    </source>
</evidence>
<keyword evidence="1" id="KW-0813">Transport</keyword>
<dbReference type="Proteomes" id="UP000325286">
    <property type="component" value="Chromosome"/>
</dbReference>
<dbReference type="SMART" id="SM00567">
    <property type="entry name" value="EZ_HEAT"/>
    <property type="match status" value="1"/>
</dbReference>
<dbReference type="GO" id="GO:0009055">
    <property type="term" value="F:electron transfer activity"/>
    <property type="evidence" value="ECO:0007669"/>
    <property type="project" value="InterPro"/>
</dbReference>
<keyword evidence="6" id="KW-0186">Copper</keyword>
<accession>A0A5B9QNH2</accession>
<dbReference type="EMBL" id="CP042914">
    <property type="protein sequence ID" value="QEG39499.1"/>
    <property type="molecule type" value="Genomic_DNA"/>
</dbReference>
<dbReference type="Gene3D" id="2.60.40.420">
    <property type="entry name" value="Cupredoxins - blue copper proteins"/>
    <property type="match status" value="1"/>
</dbReference>
<dbReference type="InterPro" id="IPR000923">
    <property type="entry name" value="BlueCu_1"/>
</dbReference>
<dbReference type="InterPro" id="IPR009056">
    <property type="entry name" value="Cyt_c-like_dom"/>
</dbReference>
<gene>
    <name evidence="9" type="ORF">UC8_14940</name>
</gene>
<name>A0A5B9QNH2_9BACT</name>
<keyword evidence="3 7" id="KW-0479">Metal-binding</keyword>
<feature type="domain" description="Cytochrome c" evidence="8">
    <location>
        <begin position="521"/>
        <end position="660"/>
    </location>
</feature>
<dbReference type="SUPFAM" id="SSF48371">
    <property type="entry name" value="ARM repeat"/>
    <property type="match status" value="1"/>
</dbReference>
<evidence type="ECO:0000256" key="6">
    <source>
        <dbReference type="ARBA" id="ARBA00023008"/>
    </source>
</evidence>
<dbReference type="Gene3D" id="1.10.760.10">
    <property type="entry name" value="Cytochrome c-like domain"/>
    <property type="match status" value="1"/>
</dbReference>
<evidence type="ECO:0000313" key="9">
    <source>
        <dbReference type="EMBL" id="QEG39499.1"/>
    </source>
</evidence>
<dbReference type="GO" id="GO:0005507">
    <property type="term" value="F:copper ion binding"/>
    <property type="evidence" value="ECO:0007669"/>
    <property type="project" value="InterPro"/>
</dbReference>
<keyword evidence="5 7" id="KW-0408">Iron</keyword>
<evidence type="ECO:0000259" key="8">
    <source>
        <dbReference type="PROSITE" id="PS51007"/>
    </source>
</evidence>
<dbReference type="SUPFAM" id="SSF46626">
    <property type="entry name" value="Cytochrome c"/>
    <property type="match status" value="1"/>
</dbReference>
<dbReference type="InterPro" id="IPR028871">
    <property type="entry name" value="BlueCu_1_BS"/>
</dbReference>
<sequence>MSRPTQPPTVSRFCPPQTIAMKRTFALLACTLFAACPWGPSAGAQEHGHHHHAAADSKPVEPPKVFLDKSPRVVAYQLKRLDNERLLLVPRETSDAKYIPVYTAILTRAGMSPQYREEAVEALAMLNQTAAVEVLLEALADVDTSDRQSRRTAGELSGLLLNQPTEQLQQHAEQLLAATESESDWLRRVGYAGLIVGGQADRAVGQAQRSRAALVDWLSAIRMVPAAEPRNAMRPKVVAQLDADSVDVRTAAIRALASIPADQDETFATIAPLVQQAELRAAAVSTALKVPLDQRDQAAAARLLATLVDYAEQTPAEDRTSDAFVDAMQLADQSMAAVTSEAAKAFRQRLRAVTVRVVRIKTVEEEMRYDTPYFAVEAGRPIQIILDNEDLMPHNLVLTKPGELKEVAQMGLAIGPAGGWQGKQYVPESDKVLQATSMVPAGAQQRLTFDAPDEPGEYPYVCTFPQHWQRMYGVMVVVEDLDAWLQNPVKPEDPIGSNRSFVQAWKVADLKDDLPDGLRGRTAEIGQRIFTEASCANCHKMHGQGGAVGPELTDVFKRWKGDSVAVLREILDPSHRIDPKYAMHVILTVDGRTLTGLVVAEDKDAVSLVENPEAKQPTVVPQDDIEEIVKTSKSMMPKALMDQYTQDEIFELLAYLQGATP</sequence>
<reference evidence="9 10" key="1">
    <citation type="submission" date="2019-08" db="EMBL/GenBank/DDBJ databases">
        <title>Deep-cultivation of Planctomycetes and their phenomic and genomic characterization uncovers novel biology.</title>
        <authorList>
            <person name="Wiegand S."/>
            <person name="Jogler M."/>
            <person name="Boedeker C."/>
            <person name="Pinto D."/>
            <person name="Vollmers J."/>
            <person name="Rivas-Marin E."/>
            <person name="Kohn T."/>
            <person name="Peeters S.H."/>
            <person name="Heuer A."/>
            <person name="Rast P."/>
            <person name="Oberbeckmann S."/>
            <person name="Bunk B."/>
            <person name="Jeske O."/>
            <person name="Meyerdierks A."/>
            <person name="Storesund J.E."/>
            <person name="Kallscheuer N."/>
            <person name="Luecker S."/>
            <person name="Lage O.M."/>
            <person name="Pohl T."/>
            <person name="Merkel B.J."/>
            <person name="Hornburger P."/>
            <person name="Mueller R.-W."/>
            <person name="Bruemmer F."/>
            <person name="Labrenz M."/>
            <person name="Spormann A.M."/>
            <person name="Op den Camp H."/>
            <person name="Overmann J."/>
            <person name="Amann R."/>
            <person name="Jetten M.S.M."/>
            <person name="Mascher T."/>
            <person name="Medema M.H."/>
            <person name="Devos D.P."/>
            <person name="Kaster A.-K."/>
            <person name="Ovreas L."/>
            <person name="Rohde M."/>
            <person name="Galperin M.Y."/>
            <person name="Jogler C."/>
        </authorList>
    </citation>
    <scope>NUCLEOTIDE SEQUENCE [LARGE SCALE GENOMIC DNA]</scope>
    <source>
        <strain evidence="9 10">UC8</strain>
    </source>
</reference>
<keyword evidence="10" id="KW-1185">Reference proteome</keyword>
<evidence type="ECO:0000313" key="10">
    <source>
        <dbReference type="Proteomes" id="UP000325286"/>
    </source>
</evidence>
<proteinExistence type="predicted"/>
<protein>
    <submittedName>
        <fullName evidence="9">Azurin-2</fullName>
    </submittedName>
</protein>
<dbReference type="PANTHER" id="PTHR33546:SF1">
    <property type="entry name" value="LARGE, MULTIFUNCTIONAL SECRETED PROTEIN"/>
    <property type="match status" value="1"/>
</dbReference>
<evidence type="ECO:0000256" key="3">
    <source>
        <dbReference type="ARBA" id="ARBA00022723"/>
    </source>
</evidence>
<dbReference type="PROSITE" id="PS51007">
    <property type="entry name" value="CYTC"/>
    <property type="match status" value="1"/>
</dbReference>
<dbReference type="OrthoDB" id="9814063at2"/>
<dbReference type="InterPro" id="IPR036909">
    <property type="entry name" value="Cyt_c-like_dom_sf"/>
</dbReference>
<keyword evidence="2 7" id="KW-0349">Heme</keyword>
<dbReference type="Pfam" id="PF00034">
    <property type="entry name" value="Cytochrom_C"/>
    <property type="match status" value="1"/>
</dbReference>
<organism evidence="9 10">
    <name type="scientific">Roseimaritima ulvae</name>
    <dbReference type="NCBI Taxonomy" id="980254"/>
    <lineage>
        <taxon>Bacteria</taxon>
        <taxon>Pseudomonadati</taxon>
        <taxon>Planctomycetota</taxon>
        <taxon>Planctomycetia</taxon>
        <taxon>Pirellulales</taxon>
        <taxon>Pirellulaceae</taxon>
        <taxon>Roseimaritima</taxon>
    </lineage>
</organism>
<keyword evidence="4" id="KW-0249">Electron transport</keyword>
<dbReference type="NCBIfam" id="TIGR02603">
    <property type="entry name" value="CxxCH_TIGR02603"/>
    <property type="match status" value="1"/>
</dbReference>
<evidence type="ECO:0000256" key="1">
    <source>
        <dbReference type="ARBA" id="ARBA00022448"/>
    </source>
</evidence>
<dbReference type="AlphaFoldDB" id="A0A5B9QNH2"/>